<evidence type="ECO:0000313" key="3">
    <source>
        <dbReference type="Proteomes" id="UP000664521"/>
    </source>
</evidence>
<gene>
    <name evidence="2" type="ORF">HETSPECPRED_007934</name>
</gene>
<feature type="compositionally biased region" description="Basic and acidic residues" evidence="1">
    <location>
        <begin position="319"/>
        <end position="337"/>
    </location>
</feature>
<proteinExistence type="predicted"/>
<feature type="region of interest" description="Disordered" evidence="1">
    <location>
        <begin position="304"/>
        <end position="360"/>
    </location>
</feature>
<name>A0A8H3EPM5_9LECA</name>
<reference evidence="2" key="1">
    <citation type="submission" date="2021-03" db="EMBL/GenBank/DDBJ databases">
        <authorList>
            <person name="Tagirdzhanova G."/>
        </authorList>
    </citation>
    <scope>NUCLEOTIDE SEQUENCE</scope>
</reference>
<accession>A0A8H3EPM5</accession>
<evidence type="ECO:0000313" key="2">
    <source>
        <dbReference type="EMBL" id="CAF9907907.1"/>
    </source>
</evidence>
<dbReference type="EMBL" id="CAJPDS010000006">
    <property type="protein sequence ID" value="CAF9907907.1"/>
    <property type="molecule type" value="Genomic_DNA"/>
</dbReference>
<feature type="compositionally biased region" description="Polar residues" evidence="1">
    <location>
        <begin position="308"/>
        <end position="318"/>
    </location>
</feature>
<dbReference type="PANTHER" id="PTHR38166:SF1">
    <property type="entry name" value="C2H2-TYPE DOMAIN-CONTAINING PROTEIN"/>
    <property type="match status" value="1"/>
</dbReference>
<dbReference type="OrthoDB" id="3564303at2759"/>
<keyword evidence="3" id="KW-1185">Reference proteome</keyword>
<dbReference type="AlphaFoldDB" id="A0A8H3EPM5"/>
<evidence type="ECO:0000256" key="1">
    <source>
        <dbReference type="SAM" id="MobiDB-lite"/>
    </source>
</evidence>
<comment type="caution">
    <text evidence="2">The sequence shown here is derived from an EMBL/GenBank/DDBJ whole genome shotgun (WGS) entry which is preliminary data.</text>
</comment>
<protein>
    <submittedName>
        <fullName evidence="2">Uncharacterized protein</fullName>
    </submittedName>
</protein>
<dbReference type="PANTHER" id="PTHR38166">
    <property type="entry name" value="C2H2-TYPE DOMAIN-CONTAINING PROTEIN-RELATED"/>
    <property type="match status" value="1"/>
</dbReference>
<dbReference type="Proteomes" id="UP000664521">
    <property type="component" value="Unassembled WGS sequence"/>
</dbReference>
<sequence>MAVYRPNGFIEEEPQLTKSTDVFPSTLASPSFITPPSFEVQEPEPQLARGRPAFDSYWEEFMECCAPKEEPQLTKSNDLFPSPLASASLMTPGASYEEQEPEPQLARGRAVYGVGGLITAETSPQDGGGPIATSAGNCDSPLWVSFEIGEGEGSDVENNDEENYDEYNYFKSVSQQSHNENLDQPQLQPIQCMSPVDIVQQPTENTVYFPSDGNRYSLLLASPRKGSPQPSHEWYATNNCYLSPGSASSSETSLCPDSDESSNFLEDDDGHLVVLHSKHLLLVDLMQEVYAIFDQRWAANVQGHVGSSDPTTPPTNQNRKSDSSRKGKKRCRDDRDFTPPNDGGSRKRPSNEIPSNTEKQNDPFACPFHKHEPAKYCCSVIDGSRYRACVGPGFATIARLK</sequence>
<organism evidence="2 3">
    <name type="scientific">Heterodermia speciosa</name>
    <dbReference type="NCBI Taxonomy" id="116794"/>
    <lineage>
        <taxon>Eukaryota</taxon>
        <taxon>Fungi</taxon>
        <taxon>Dikarya</taxon>
        <taxon>Ascomycota</taxon>
        <taxon>Pezizomycotina</taxon>
        <taxon>Lecanoromycetes</taxon>
        <taxon>OSLEUM clade</taxon>
        <taxon>Lecanoromycetidae</taxon>
        <taxon>Caliciales</taxon>
        <taxon>Physciaceae</taxon>
        <taxon>Heterodermia</taxon>
    </lineage>
</organism>